<keyword evidence="3" id="KW-1185">Reference proteome</keyword>
<evidence type="ECO:0000313" key="3">
    <source>
        <dbReference type="Proteomes" id="UP000836402"/>
    </source>
</evidence>
<gene>
    <name evidence="2" type="ORF">JKIAZH3_G9785</name>
</gene>
<organism evidence="2 3">
    <name type="scientific">Tilletia caries</name>
    <name type="common">wheat bunt fungus</name>
    <dbReference type="NCBI Taxonomy" id="13290"/>
    <lineage>
        <taxon>Eukaryota</taxon>
        <taxon>Fungi</taxon>
        <taxon>Dikarya</taxon>
        <taxon>Basidiomycota</taxon>
        <taxon>Ustilaginomycotina</taxon>
        <taxon>Exobasidiomycetes</taxon>
        <taxon>Tilletiales</taxon>
        <taxon>Tilletiaceae</taxon>
        <taxon>Tilletia</taxon>
    </lineage>
</organism>
<protein>
    <submittedName>
        <fullName evidence="2">Uncharacterized protein</fullName>
    </submittedName>
</protein>
<comment type="caution">
    <text evidence="2">The sequence shown here is derived from an EMBL/GenBank/DDBJ whole genome shotgun (WGS) entry which is preliminary data.</text>
</comment>
<accession>A0ABN7J0Y0</accession>
<feature type="compositionally biased region" description="Basic residues" evidence="1">
    <location>
        <begin position="50"/>
        <end position="61"/>
    </location>
</feature>
<reference evidence="2" key="1">
    <citation type="submission" date="2020-10" db="EMBL/GenBank/DDBJ databases">
        <authorList>
            <person name="Sedaghatjoo S."/>
        </authorList>
    </citation>
    <scope>NUCLEOTIDE SEQUENCE</scope>
    <source>
        <strain evidence="2">AZH3</strain>
    </source>
</reference>
<evidence type="ECO:0000313" key="2">
    <source>
        <dbReference type="EMBL" id="CAD6939645.1"/>
    </source>
</evidence>
<dbReference type="Proteomes" id="UP000836402">
    <property type="component" value="Unassembled WGS sequence"/>
</dbReference>
<sequence>MRALKLPKVVAVGQWFLDDWVPSDLLTNLLQRERDLKEAAWNEKKRKRRLMADKARKKQKKALAEDEEE</sequence>
<feature type="region of interest" description="Disordered" evidence="1">
    <location>
        <begin position="50"/>
        <end position="69"/>
    </location>
</feature>
<dbReference type="EMBL" id="CAJHJG010004247">
    <property type="protein sequence ID" value="CAD6939645.1"/>
    <property type="molecule type" value="Genomic_DNA"/>
</dbReference>
<name>A0ABN7J0Y0_9BASI</name>
<proteinExistence type="predicted"/>
<evidence type="ECO:0000256" key="1">
    <source>
        <dbReference type="SAM" id="MobiDB-lite"/>
    </source>
</evidence>